<dbReference type="Gene3D" id="3.30.2400.10">
    <property type="entry name" value="Major capsid protein gp5"/>
    <property type="match status" value="1"/>
</dbReference>
<dbReference type="NCBIfam" id="TIGR01554">
    <property type="entry name" value="major_cap_HK97"/>
    <property type="match status" value="1"/>
</dbReference>
<dbReference type="InterPro" id="IPR024455">
    <property type="entry name" value="Phage_capsid"/>
</dbReference>
<dbReference type="Pfam" id="PF05065">
    <property type="entry name" value="Phage_capsid"/>
    <property type="match status" value="1"/>
</dbReference>
<feature type="coiled-coil region" evidence="2">
    <location>
        <begin position="108"/>
        <end position="135"/>
    </location>
</feature>
<keyword evidence="5" id="KW-1185">Reference proteome</keyword>
<name>A0A8B4S7Y6_COMTE</name>
<reference evidence="4 5" key="1">
    <citation type="submission" date="2018-06" db="EMBL/GenBank/DDBJ databases">
        <authorList>
            <consortium name="Pathogen Informatics"/>
            <person name="Doyle S."/>
        </authorList>
    </citation>
    <scope>NUCLEOTIDE SEQUENCE [LARGE SCALE GENOMIC DNA]</scope>
    <source>
        <strain evidence="4 5">NCTC10698</strain>
    </source>
</reference>
<evidence type="ECO:0000313" key="4">
    <source>
        <dbReference type="EMBL" id="SUY79016.1"/>
    </source>
</evidence>
<gene>
    <name evidence="4" type="ORF">NCTC10698_03946</name>
</gene>
<evidence type="ECO:0000256" key="1">
    <source>
        <dbReference type="ARBA" id="ARBA00004328"/>
    </source>
</evidence>
<dbReference type="AlphaFoldDB" id="A0A8B4S7Y6"/>
<comment type="caution">
    <text evidence="4">The sequence shown here is derived from an EMBL/GenBank/DDBJ whole genome shotgun (WGS) entry which is preliminary data.</text>
</comment>
<proteinExistence type="predicted"/>
<protein>
    <submittedName>
        <fullName evidence="4">Phage major capsid protein, HK97 family</fullName>
    </submittedName>
</protein>
<dbReference type="EMBL" id="UFXL01000001">
    <property type="protein sequence ID" value="SUY79016.1"/>
    <property type="molecule type" value="Genomic_DNA"/>
</dbReference>
<accession>A0A8B4S7Y6</accession>
<comment type="subcellular location">
    <subcellularLocation>
        <location evidence="1">Virion</location>
    </subcellularLocation>
</comment>
<dbReference type="RefSeq" id="WP_003078887.1">
    <property type="nucleotide sequence ID" value="NZ_BBJZ01000018.1"/>
</dbReference>
<feature type="domain" description="Phage capsid-like C-terminal" evidence="3">
    <location>
        <begin position="210"/>
        <end position="464"/>
    </location>
</feature>
<organism evidence="4 5">
    <name type="scientific">Comamonas testosteroni</name>
    <name type="common">Pseudomonas testosteroni</name>
    <dbReference type="NCBI Taxonomy" id="285"/>
    <lineage>
        <taxon>Bacteria</taxon>
        <taxon>Pseudomonadati</taxon>
        <taxon>Pseudomonadota</taxon>
        <taxon>Betaproteobacteria</taxon>
        <taxon>Burkholderiales</taxon>
        <taxon>Comamonadaceae</taxon>
        <taxon>Comamonas</taxon>
    </lineage>
</organism>
<dbReference type="SUPFAM" id="SSF56563">
    <property type="entry name" value="Major capsid protein gp5"/>
    <property type="match status" value="1"/>
</dbReference>
<dbReference type="Proteomes" id="UP000255070">
    <property type="component" value="Unassembled WGS sequence"/>
</dbReference>
<dbReference type="Gene3D" id="3.30.2320.10">
    <property type="entry name" value="hypothetical protein PF0899 domain"/>
    <property type="match status" value="1"/>
</dbReference>
<dbReference type="InterPro" id="IPR054612">
    <property type="entry name" value="Phage_capsid-like_C"/>
</dbReference>
<keyword evidence="2" id="KW-0175">Coiled coil</keyword>
<sequence>MQLTRKHLTVAFLAGMAVLAVASLAGIPLVSHDTWAALAAAGAMPMALTGETGGDIQKALGQLTDVAKAAQQAVADMKKAHTELDGRVGKMHEELKAAGVDATTKAAFQDAVQKVDKVEKSVEKLTEELTDLARKSANLLGGGGQQRKSLGQLAGESDVCKSYRGGTAELITMNAPLFGKAAVTSSAASAGAFIEPDRRGLLVDPAIPLTVRDLFMAVSISTNAVEWVQEKLFTNNAGPQNGEGTAKNESGITFEKKSSSVETIAHWIPISRQVLADVPQLQGLIDGRMREGLKIKEDEDLLFGDGLNGHLLGLVPQATDYSAAGLPAPAAGGPATTMLDHLRWSHLQVAKALYPATFSVLSLEDWATIQLLKTNDGAYIFGTPTDGAAPRVWGKRVVESYGLPTGQFLSGSGFAATIYDREEVTVRVAEQHADFFIKNMVALLVEERLAFTVERPKAIVAGTFPAPAP</sequence>
<evidence type="ECO:0000256" key="2">
    <source>
        <dbReference type="SAM" id="Coils"/>
    </source>
</evidence>
<evidence type="ECO:0000259" key="3">
    <source>
        <dbReference type="Pfam" id="PF05065"/>
    </source>
</evidence>
<evidence type="ECO:0000313" key="5">
    <source>
        <dbReference type="Proteomes" id="UP000255070"/>
    </source>
</evidence>
<dbReference type="GeneID" id="63997949"/>